<dbReference type="Pfam" id="PF00534">
    <property type="entry name" value="Glycos_transf_1"/>
    <property type="match status" value="1"/>
</dbReference>
<dbReference type="STRING" id="888060.HMPREF9081_2369"/>
<evidence type="ECO:0000259" key="2">
    <source>
        <dbReference type="Pfam" id="PF00534"/>
    </source>
</evidence>
<protein>
    <submittedName>
        <fullName evidence="3">Glycosyltransferase</fullName>
    </submittedName>
</protein>
<accession>F5RQ33</accession>
<dbReference type="Gene3D" id="3.40.50.2000">
    <property type="entry name" value="Glycogen Phosphorylase B"/>
    <property type="match status" value="2"/>
</dbReference>
<keyword evidence="4" id="KW-1185">Reference proteome</keyword>
<dbReference type="HOGENOM" id="CLU_055430_0_0_9"/>
<proteinExistence type="predicted"/>
<dbReference type="EMBL" id="AFHQ01000058">
    <property type="protein sequence ID" value="EGK57226.1"/>
    <property type="molecule type" value="Genomic_DNA"/>
</dbReference>
<sequence length="384" mass="44260">MQGNYMKRLLMIFFEDSTAAHLTKEMCSYPYYLGKNHGWTCTYAYFGRERLSNPDFEAYCALEYLGNEEDYAQKKKLSAEYLTVHAQDYDILMFSNYGGASYTLARMAKRRNPGIRVYSKLDMNENGFAHFYDGTLLRKLKVIPEYWKSAAIDLFTVENHSFYDVLKNMRLFHGRIEYLPNPVSLFGVELSAIRSPEVRENIILTVGRPGIPVKNTELFVEAVSKVNRELFADWKFYVVGDPTPEFRADVEKLCVQDPWIQEHLVLYGRMSDRKELYELYARAKIMCMTSRSEGFPISAVEAIYFGDYLVLTNFGSAIHDLTSGGLYGTIVPQEDAGALADAWEMAAEREDLPALSEKIQAFARSAFSYDYWTAKLDEYLMKLR</sequence>
<dbReference type="Proteomes" id="UP000004067">
    <property type="component" value="Unassembled WGS sequence"/>
</dbReference>
<organism evidence="3 4">
    <name type="scientific">Centipeda periodontii DSM 2778</name>
    <dbReference type="NCBI Taxonomy" id="888060"/>
    <lineage>
        <taxon>Bacteria</taxon>
        <taxon>Bacillati</taxon>
        <taxon>Bacillota</taxon>
        <taxon>Negativicutes</taxon>
        <taxon>Selenomonadales</taxon>
        <taxon>Selenomonadaceae</taxon>
        <taxon>Centipeda</taxon>
    </lineage>
</organism>
<keyword evidence="1 3" id="KW-0808">Transferase</keyword>
<name>F5RQ33_9FIRM</name>
<dbReference type="PANTHER" id="PTHR46401:SF2">
    <property type="entry name" value="GLYCOSYLTRANSFERASE WBBK-RELATED"/>
    <property type="match status" value="1"/>
</dbReference>
<dbReference type="AlphaFoldDB" id="F5RQ33"/>
<dbReference type="CDD" id="cd03801">
    <property type="entry name" value="GT4_PimA-like"/>
    <property type="match status" value="1"/>
</dbReference>
<gene>
    <name evidence="3" type="ORF">HMPREF9081_2369</name>
</gene>
<dbReference type="GO" id="GO:0016757">
    <property type="term" value="F:glycosyltransferase activity"/>
    <property type="evidence" value="ECO:0007669"/>
    <property type="project" value="InterPro"/>
</dbReference>
<dbReference type="PANTHER" id="PTHR46401">
    <property type="entry name" value="GLYCOSYLTRANSFERASE WBBK-RELATED"/>
    <property type="match status" value="1"/>
</dbReference>
<comment type="caution">
    <text evidence="3">The sequence shown here is derived from an EMBL/GenBank/DDBJ whole genome shotgun (WGS) entry which is preliminary data.</text>
</comment>
<dbReference type="GO" id="GO:0009103">
    <property type="term" value="P:lipopolysaccharide biosynthetic process"/>
    <property type="evidence" value="ECO:0007669"/>
    <property type="project" value="TreeGrafter"/>
</dbReference>
<evidence type="ECO:0000313" key="4">
    <source>
        <dbReference type="Proteomes" id="UP000004067"/>
    </source>
</evidence>
<evidence type="ECO:0000256" key="1">
    <source>
        <dbReference type="ARBA" id="ARBA00022679"/>
    </source>
</evidence>
<feature type="domain" description="Glycosyl transferase family 1" evidence="2">
    <location>
        <begin position="198"/>
        <end position="350"/>
    </location>
</feature>
<reference evidence="3 4" key="1">
    <citation type="submission" date="2011-04" db="EMBL/GenBank/DDBJ databases">
        <authorList>
            <person name="Muzny D."/>
            <person name="Qin X."/>
            <person name="Deng J."/>
            <person name="Jiang H."/>
            <person name="Liu Y."/>
            <person name="Qu J."/>
            <person name="Song X.-Z."/>
            <person name="Zhang L."/>
            <person name="Thornton R."/>
            <person name="Coyle M."/>
            <person name="Francisco L."/>
            <person name="Jackson L."/>
            <person name="Javaid M."/>
            <person name="Korchina V."/>
            <person name="Kovar C."/>
            <person name="Mata R."/>
            <person name="Mathew T."/>
            <person name="Ngo R."/>
            <person name="Nguyen L."/>
            <person name="Nguyen N."/>
            <person name="Okwuonu G."/>
            <person name="Ongeri F."/>
            <person name="Pham C."/>
            <person name="Simmons D."/>
            <person name="Wilczek-Boney K."/>
            <person name="Hale W."/>
            <person name="Jakkamsetti A."/>
            <person name="Pham P."/>
            <person name="Ruth R."/>
            <person name="San Lucas F."/>
            <person name="Warren J."/>
            <person name="Zhang J."/>
            <person name="Zhao Z."/>
            <person name="Zhou C."/>
            <person name="Zhu D."/>
            <person name="Lee S."/>
            <person name="Bess C."/>
            <person name="Blankenburg K."/>
            <person name="Forbes L."/>
            <person name="Fu Q."/>
            <person name="Gubbala S."/>
            <person name="Hirani K."/>
            <person name="Jayaseelan J.C."/>
            <person name="Lara F."/>
            <person name="Munidasa M."/>
            <person name="Palculict T."/>
            <person name="Patil S."/>
            <person name="Pu L.-L."/>
            <person name="Saada N."/>
            <person name="Tang L."/>
            <person name="Weissenberger G."/>
            <person name="Zhu Y."/>
            <person name="Hemphill L."/>
            <person name="Shang Y."/>
            <person name="Youmans B."/>
            <person name="Ayvaz T."/>
            <person name="Ross M."/>
            <person name="Santibanez J."/>
            <person name="Aqrawi P."/>
            <person name="Gross S."/>
            <person name="Joshi V."/>
            <person name="Fowler G."/>
            <person name="Nazareth L."/>
            <person name="Reid J."/>
            <person name="Worley K."/>
            <person name="Petrosino J."/>
            <person name="Highlander S."/>
            <person name="Gibbs R."/>
        </authorList>
    </citation>
    <scope>NUCLEOTIDE SEQUENCE [LARGE SCALE GENOMIC DNA]</scope>
    <source>
        <strain evidence="3 4">DSM 2778</strain>
    </source>
</reference>
<dbReference type="SUPFAM" id="SSF53756">
    <property type="entry name" value="UDP-Glycosyltransferase/glycogen phosphorylase"/>
    <property type="match status" value="1"/>
</dbReference>
<dbReference type="InterPro" id="IPR001296">
    <property type="entry name" value="Glyco_trans_1"/>
</dbReference>
<dbReference type="eggNOG" id="COG0438">
    <property type="taxonomic scope" value="Bacteria"/>
</dbReference>
<evidence type="ECO:0000313" key="3">
    <source>
        <dbReference type="EMBL" id="EGK57226.1"/>
    </source>
</evidence>